<keyword evidence="3" id="KW-0328">Glycosyltransferase</keyword>
<keyword evidence="3" id="KW-0808">Transferase</keyword>
<dbReference type="PANTHER" id="PTHR12526:SF638">
    <property type="entry name" value="SPORE COAT PROTEIN SA"/>
    <property type="match status" value="1"/>
</dbReference>
<dbReference type="RefSeq" id="WP_316428914.1">
    <property type="nucleotide sequence ID" value="NZ_CP130144.1"/>
</dbReference>
<dbReference type="EC" id="2.4.-.-" evidence="3"/>
<gene>
    <name evidence="3" type="ORF">Q2T42_13205</name>
</gene>
<dbReference type="GO" id="GO:0016757">
    <property type="term" value="F:glycosyltransferase activity"/>
    <property type="evidence" value="ECO:0007669"/>
    <property type="project" value="UniProtKB-KW"/>
</dbReference>
<proteinExistence type="predicted"/>
<evidence type="ECO:0000313" key="3">
    <source>
        <dbReference type="EMBL" id="WNZ48782.1"/>
    </source>
</evidence>
<dbReference type="EMBL" id="CP130144">
    <property type="protein sequence ID" value="WNZ48782.1"/>
    <property type="molecule type" value="Genomic_DNA"/>
</dbReference>
<dbReference type="SUPFAM" id="SSF53756">
    <property type="entry name" value="UDP-Glycosyltransferase/glycogen phosphorylase"/>
    <property type="match status" value="1"/>
</dbReference>
<dbReference type="InterPro" id="IPR001296">
    <property type="entry name" value="Glyco_trans_1"/>
</dbReference>
<dbReference type="Gene3D" id="3.40.50.2000">
    <property type="entry name" value="Glycogen Phosphorylase B"/>
    <property type="match status" value="2"/>
</dbReference>
<protein>
    <submittedName>
        <fullName evidence="3">Glycosyltransferase family 4 protein</fullName>
        <ecNumber evidence="3">2.4.-.-</ecNumber>
    </submittedName>
</protein>
<name>A0AA96X0L9_LEPBY</name>
<dbReference type="CDD" id="cd03801">
    <property type="entry name" value="GT4_PimA-like"/>
    <property type="match status" value="1"/>
</dbReference>
<organism evidence="3">
    <name type="scientific">Leptolyngbya boryana CZ1</name>
    <dbReference type="NCBI Taxonomy" id="3060204"/>
    <lineage>
        <taxon>Bacteria</taxon>
        <taxon>Bacillati</taxon>
        <taxon>Cyanobacteriota</taxon>
        <taxon>Cyanophyceae</taxon>
        <taxon>Leptolyngbyales</taxon>
        <taxon>Leptolyngbyaceae</taxon>
        <taxon>Leptolyngbya group</taxon>
        <taxon>Leptolyngbya</taxon>
    </lineage>
</organism>
<reference evidence="3" key="1">
    <citation type="journal article" date="2023" name="Plants (Basel)">
        <title>Genomic Analysis of Leptolyngbya boryana CZ1 Reveals Efficient Carbon Fixation Modules.</title>
        <authorList>
            <person name="Bai X."/>
            <person name="Wang H."/>
            <person name="Cheng W."/>
            <person name="Wang J."/>
            <person name="Ma M."/>
            <person name="Hu H."/>
            <person name="Song Z."/>
            <person name="Ma H."/>
            <person name="Fan Y."/>
            <person name="Du C."/>
            <person name="Xu J."/>
        </authorList>
    </citation>
    <scope>NUCLEOTIDE SEQUENCE</scope>
    <source>
        <strain evidence="3">CZ1</strain>
    </source>
</reference>
<reference evidence="3" key="2">
    <citation type="submission" date="2023-07" db="EMBL/GenBank/DDBJ databases">
        <authorList>
            <person name="Bai X.-H."/>
            <person name="Wang H.-H."/>
            <person name="Wang J."/>
            <person name="Ma M.-Y."/>
            <person name="Hu H.-H."/>
            <person name="Song Z.-L."/>
            <person name="Ma H.-G."/>
            <person name="Fan Y."/>
            <person name="Du C.-Y."/>
            <person name="Xu J.-C."/>
        </authorList>
    </citation>
    <scope>NUCLEOTIDE SEQUENCE</scope>
    <source>
        <strain evidence="3">CZ1</strain>
    </source>
</reference>
<evidence type="ECO:0000259" key="2">
    <source>
        <dbReference type="Pfam" id="PF13439"/>
    </source>
</evidence>
<dbReference type="PANTHER" id="PTHR12526">
    <property type="entry name" value="GLYCOSYLTRANSFERASE"/>
    <property type="match status" value="1"/>
</dbReference>
<dbReference type="InterPro" id="IPR028098">
    <property type="entry name" value="Glyco_trans_4-like_N"/>
</dbReference>
<evidence type="ECO:0000259" key="1">
    <source>
        <dbReference type="Pfam" id="PF00534"/>
    </source>
</evidence>
<accession>A0AA96X0L9</accession>
<dbReference type="Pfam" id="PF13439">
    <property type="entry name" value="Glyco_transf_4"/>
    <property type="match status" value="1"/>
</dbReference>
<feature type="domain" description="Glycosyltransferase subfamily 4-like N-terminal" evidence="2">
    <location>
        <begin position="15"/>
        <end position="172"/>
    </location>
</feature>
<sequence>MHLIVLENHTTTQRGGQELNLLEICRGLFQRGHRITLLYLKPGDLLPQYASFCDRTIPISAYGFDWRSLKSILKFLPSLIQLWQIPKAKNSLIFCNDYHFSLFAYALSSFRHIPYVCYLQLPPLNLNHQRKFGLRGVDRFIAVSEQTKQDWVKFGIKSDLIHVVYNGVDLNRFQPAENYISIQQKLGITDNTKIISYIGRIDREKGLETLIKATAALIKKGKRIQTLIAGKPVTHYSLSKGRECEDEGMNYLRSLIELAETFGIRDRVKFLGHLTDPVSLYQASDVNVLPSIWNEPCSLGLFESLACGVPKVASRIGGNPEILTHEFADLLFEPGNEQDLAEKLDRILDWRTEDPSLGSRCRQHISQYFTHENMVKGIEKNLFDLTS</sequence>
<dbReference type="Pfam" id="PF00534">
    <property type="entry name" value="Glycos_transf_1"/>
    <property type="match status" value="1"/>
</dbReference>
<feature type="domain" description="Glycosyl transferase family 1" evidence="1">
    <location>
        <begin position="182"/>
        <end position="351"/>
    </location>
</feature>
<dbReference type="AlphaFoldDB" id="A0AA96X0L9"/>